<dbReference type="Proteomes" id="UP000807353">
    <property type="component" value="Unassembled WGS sequence"/>
</dbReference>
<sequence length="426" mass="47722">MPGKLTDNFASNSLWRSNLKVLLIARRAGPKHMYRLTHRPCAGHCVPQTLATIVRFNSTKPESVVPQAPSPPATKVHIASSWGDLFIPSREEILRKSRPSGRNKANPYSPNLHYLDKSSDTSLAGRLAKQWRKQEAPVQTPPSIIHSQTRLEVYHPDAKIVPSPEIRPRESRVDHTIAQRRAERLARETAQKAKVRTPRQWTQETGQYEQRMTVGGQSQRSKQQFEGTENANNGSATEPGRRFYNNKNSSQHMRRGSTNTGKSDSQMRSGQRDARGRTLGRLVITRARKIKEDEGGESKEDISLEILEEGCDTKVPSALTAPDPPLADLNGVFGNSSITSLNVITTRQPSNSNVQQSKDRAQWIKETFGGDYARFAPQPPYLYLESHRTLGPSKHAELVLSKRRDVLIANRHRAQAIIESATIRSV</sequence>
<dbReference type="OrthoDB" id="2971908at2759"/>
<protein>
    <submittedName>
        <fullName evidence="2">Uncharacterized protein</fullName>
    </submittedName>
</protein>
<name>A0A9P5YH54_9AGAR</name>
<feature type="region of interest" description="Disordered" evidence="1">
    <location>
        <begin position="187"/>
        <end position="280"/>
    </location>
</feature>
<organism evidence="2 3">
    <name type="scientific">Collybia nuda</name>
    <dbReference type="NCBI Taxonomy" id="64659"/>
    <lineage>
        <taxon>Eukaryota</taxon>
        <taxon>Fungi</taxon>
        <taxon>Dikarya</taxon>
        <taxon>Basidiomycota</taxon>
        <taxon>Agaricomycotina</taxon>
        <taxon>Agaricomycetes</taxon>
        <taxon>Agaricomycetidae</taxon>
        <taxon>Agaricales</taxon>
        <taxon>Tricholomatineae</taxon>
        <taxon>Clitocybaceae</taxon>
        <taxon>Collybia</taxon>
    </lineage>
</organism>
<keyword evidence="3" id="KW-1185">Reference proteome</keyword>
<gene>
    <name evidence="2" type="ORF">BDZ94DRAFT_31366</name>
</gene>
<dbReference type="AlphaFoldDB" id="A0A9P5YH54"/>
<accession>A0A9P5YH54</accession>
<feature type="compositionally biased region" description="Polar residues" evidence="1">
    <location>
        <begin position="199"/>
        <end position="236"/>
    </location>
</feature>
<dbReference type="EMBL" id="MU150229">
    <property type="protein sequence ID" value="KAF9469817.1"/>
    <property type="molecule type" value="Genomic_DNA"/>
</dbReference>
<comment type="caution">
    <text evidence="2">The sequence shown here is derived from an EMBL/GenBank/DDBJ whole genome shotgun (WGS) entry which is preliminary data.</text>
</comment>
<reference evidence="2" key="1">
    <citation type="submission" date="2020-11" db="EMBL/GenBank/DDBJ databases">
        <authorList>
            <consortium name="DOE Joint Genome Institute"/>
            <person name="Ahrendt S."/>
            <person name="Riley R."/>
            <person name="Andreopoulos W."/>
            <person name="Labutti K."/>
            <person name="Pangilinan J."/>
            <person name="Ruiz-Duenas F.J."/>
            <person name="Barrasa J.M."/>
            <person name="Sanchez-Garcia M."/>
            <person name="Camarero S."/>
            <person name="Miyauchi S."/>
            <person name="Serrano A."/>
            <person name="Linde D."/>
            <person name="Babiker R."/>
            <person name="Drula E."/>
            <person name="Ayuso-Fernandez I."/>
            <person name="Pacheco R."/>
            <person name="Padilla G."/>
            <person name="Ferreira P."/>
            <person name="Barriuso J."/>
            <person name="Kellner H."/>
            <person name="Castanera R."/>
            <person name="Alfaro M."/>
            <person name="Ramirez L."/>
            <person name="Pisabarro A.G."/>
            <person name="Kuo A."/>
            <person name="Tritt A."/>
            <person name="Lipzen A."/>
            <person name="He G."/>
            <person name="Yan M."/>
            <person name="Ng V."/>
            <person name="Cullen D."/>
            <person name="Martin F."/>
            <person name="Rosso M.-N."/>
            <person name="Henrissat B."/>
            <person name="Hibbett D."/>
            <person name="Martinez A.T."/>
            <person name="Grigoriev I.V."/>
        </authorList>
    </citation>
    <scope>NUCLEOTIDE SEQUENCE</scope>
    <source>
        <strain evidence="2">CBS 247.69</strain>
    </source>
</reference>
<evidence type="ECO:0000256" key="1">
    <source>
        <dbReference type="SAM" id="MobiDB-lite"/>
    </source>
</evidence>
<evidence type="ECO:0000313" key="3">
    <source>
        <dbReference type="Proteomes" id="UP000807353"/>
    </source>
</evidence>
<proteinExistence type="predicted"/>
<evidence type="ECO:0000313" key="2">
    <source>
        <dbReference type="EMBL" id="KAF9469817.1"/>
    </source>
</evidence>
<feature type="compositionally biased region" description="Polar residues" evidence="1">
    <location>
        <begin position="245"/>
        <end position="269"/>
    </location>
</feature>